<evidence type="ECO:0000256" key="4">
    <source>
        <dbReference type="ARBA" id="ARBA00015455"/>
    </source>
</evidence>
<dbReference type="Gene3D" id="1.10.8.680">
    <property type="entry name" value="Ypt/Rab-GAP domain of gyp1p, domain 2"/>
    <property type="match status" value="1"/>
</dbReference>
<evidence type="ECO:0000256" key="2">
    <source>
        <dbReference type="ARBA" id="ARBA00004541"/>
    </source>
</evidence>
<keyword evidence="8" id="KW-0458">Lysosome</keyword>
<evidence type="ECO:0000256" key="3">
    <source>
        <dbReference type="ARBA" id="ARBA00004656"/>
    </source>
</evidence>
<dbReference type="OrthoDB" id="18718at2759"/>
<keyword evidence="6" id="KW-0963">Cytoplasm</keyword>
<evidence type="ECO:0000256" key="11">
    <source>
        <dbReference type="SAM" id="Phobius"/>
    </source>
</evidence>
<dbReference type="AlphaFoldDB" id="A0A7M5URX0"/>
<reference evidence="13" key="1">
    <citation type="submission" date="2021-01" db="UniProtKB">
        <authorList>
            <consortium name="EnsemblMetazoa"/>
        </authorList>
    </citation>
    <scope>IDENTIFICATION</scope>
</reference>
<dbReference type="GO" id="GO:0005096">
    <property type="term" value="F:GTPase activator activity"/>
    <property type="evidence" value="ECO:0007669"/>
    <property type="project" value="UniProtKB-KW"/>
</dbReference>
<comment type="subcellular location">
    <subcellularLocation>
        <location evidence="1">Cytoplasm</location>
        <location evidence="1">Cytosol</location>
    </subcellularLocation>
    <subcellularLocation>
        <location evidence="2">Cytoplasmic vesicle</location>
    </subcellularLocation>
    <subcellularLocation>
        <location evidence="3">Lysosome membrane</location>
    </subcellularLocation>
</comment>
<evidence type="ECO:0000313" key="14">
    <source>
        <dbReference type="Proteomes" id="UP000594262"/>
    </source>
</evidence>
<dbReference type="GO" id="GO:0005829">
    <property type="term" value="C:cytosol"/>
    <property type="evidence" value="ECO:0007669"/>
    <property type="project" value="UniProtKB-SubCell"/>
</dbReference>
<organism evidence="13 14">
    <name type="scientific">Clytia hemisphaerica</name>
    <dbReference type="NCBI Taxonomy" id="252671"/>
    <lineage>
        <taxon>Eukaryota</taxon>
        <taxon>Metazoa</taxon>
        <taxon>Cnidaria</taxon>
        <taxon>Hydrozoa</taxon>
        <taxon>Hydroidolina</taxon>
        <taxon>Leptothecata</taxon>
        <taxon>Obeliida</taxon>
        <taxon>Clytiidae</taxon>
        <taxon>Clytia</taxon>
    </lineage>
</organism>
<keyword evidence="11" id="KW-1133">Transmembrane helix</keyword>
<dbReference type="EnsemblMetazoa" id="CLYHEMT000410.1">
    <property type="protein sequence ID" value="CLYHEMP000410.1"/>
    <property type="gene ID" value="CLYHEMG000410"/>
</dbReference>
<dbReference type="Gene3D" id="1.10.472.80">
    <property type="entry name" value="Ypt/Rab-GAP domain of gyp1p, domain 3"/>
    <property type="match status" value="1"/>
</dbReference>
<keyword evidence="5" id="KW-0343">GTPase activation</keyword>
<dbReference type="GO" id="GO:0031410">
    <property type="term" value="C:cytoplasmic vesicle"/>
    <property type="evidence" value="ECO:0007669"/>
    <property type="project" value="UniProtKB-SubCell"/>
</dbReference>
<evidence type="ECO:0000256" key="1">
    <source>
        <dbReference type="ARBA" id="ARBA00004514"/>
    </source>
</evidence>
<evidence type="ECO:0000256" key="8">
    <source>
        <dbReference type="ARBA" id="ARBA00023228"/>
    </source>
</evidence>
<dbReference type="Gene3D" id="1.10.10.750">
    <property type="entry name" value="Ypt/Rab-GAP domain of gyp1p, domain 1"/>
    <property type="match status" value="1"/>
</dbReference>
<keyword evidence="11" id="KW-0812">Transmembrane</keyword>
<dbReference type="SUPFAM" id="SSF47923">
    <property type="entry name" value="Ypt/Rab-GAP domain of gyp1p"/>
    <property type="match status" value="1"/>
</dbReference>
<feature type="domain" description="Rab-GAP TBC" evidence="12">
    <location>
        <begin position="46"/>
        <end position="237"/>
    </location>
</feature>
<dbReference type="PROSITE" id="PS50086">
    <property type="entry name" value="TBC_RABGAP"/>
    <property type="match status" value="1"/>
</dbReference>
<dbReference type="PANTHER" id="PTHR13530">
    <property type="entry name" value="TBC1 DOMAIN FAMILY MEMBER 7"/>
    <property type="match status" value="1"/>
</dbReference>
<evidence type="ECO:0000256" key="5">
    <source>
        <dbReference type="ARBA" id="ARBA00022468"/>
    </source>
</evidence>
<dbReference type="RefSeq" id="XP_066919765.1">
    <property type="nucleotide sequence ID" value="XM_067063664.1"/>
</dbReference>
<evidence type="ECO:0000256" key="10">
    <source>
        <dbReference type="ARBA" id="ARBA00046045"/>
    </source>
</evidence>
<evidence type="ECO:0000256" key="7">
    <source>
        <dbReference type="ARBA" id="ARBA00023136"/>
    </source>
</evidence>
<evidence type="ECO:0000259" key="12">
    <source>
        <dbReference type="PROSITE" id="PS50086"/>
    </source>
</evidence>
<evidence type="ECO:0000313" key="13">
    <source>
        <dbReference type="EnsemblMetazoa" id="CLYHEMP000410.1"/>
    </source>
</evidence>
<dbReference type="InterPro" id="IPR039842">
    <property type="entry name" value="TBC1D7"/>
</dbReference>
<keyword evidence="14" id="KW-1185">Reference proteome</keyword>
<name>A0A7M5URX0_9CNID</name>
<dbReference type="Proteomes" id="UP000594262">
    <property type="component" value="Unplaced"/>
</dbReference>
<dbReference type="Pfam" id="PF00566">
    <property type="entry name" value="RabGAP-TBC"/>
    <property type="match status" value="1"/>
</dbReference>
<evidence type="ECO:0000256" key="6">
    <source>
        <dbReference type="ARBA" id="ARBA00022490"/>
    </source>
</evidence>
<keyword evidence="7 11" id="KW-0472">Membrane</keyword>
<dbReference type="PANTHER" id="PTHR13530:SF3">
    <property type="entry name" value="TBC1 DOMAIN FAMILY MEMBER 7"/>
    <property type="match status" value="1"/>
</dbReference>
<dbReference type="InterPro" id="IPR000195">
    <property type="entry name" value="Rab-GAP-TBC_dom"/>
</dbReference>
<sequence>MADNFRMLYYDTLGLKNVDQKKTLELLLSENPLSTDKLKHFSHKFTLPAIYRSLVWKVQLGISPTCKESSEFVNTQRQGHYEDLKQALITMQMLNDHGETNRSNLNPRDIVLMYLLDFGQLSVLHGNILKRDGHKVFVLESISQAVCGVVSDECDCFWITKHLYNRQEQLYESFSKLPQYVKYYSQLEDQRLFEHLCEIQLFKVLPYDRWFQTYFSSVFADCLEYLERILDKIVAGSCNILLFVCVALLLTFSLKLKQVRSSEEALKMISHLQEEAGLAVVDKTMELWEQHRNSLCAEIGCHNHDH</sequence>
<dbReference type="GO" id="GO:0032007">
    <property type="term" value="P:negative regulation of TOR signaling"/>
    <property type="evidence" value="ECO:0007669"/>
    <property type="project" value="TreeGrafter"/>
</dbReference>
<accession>A0A7M5URX0</accession>
<dbReference type="GO" id="GO:0005765">
    <property type="term" value="C:lysosomal membrane"/>
    <property type="evidence" value="ECO:0007669"/>
    <property type="project" value="UniProtKB-SubCell"/>
</dbReference>
<proteinExistence type="predicted"/>
<evidence type="ECO:0000256" key="9">
    <source>
        <dbReference type="ARBA" id="ARBA00023329"/>
    </source>
</evidence>
<keyword evidence="9" id="KW-0968">Cytoplasmic vesicle</keyword>
<dbReference type="InterPro" id="IPR043039">
    <property type="entry name" value="TBC1D7_dom2"/>
</dbReference>
<protein>
    <recommendedName>
        <fullName evidence="4">TBC1 domain family member 7</fullName>
    </recommendedName>
</protein>
<feature type="transmembrane region" description="Helical" evidence="11">
    <location>
        <begin position="233"/>
        <end position="252"/>
    </location>
</feature>
<dbReference type="InterPro" id="IPR035969">
    <property type="entry name" value="Rab-GAP_TBC_sf"/>
</dbReference>
<comment type="function">
    <text evidence="10">Non-catalytic component of the TSC-TBC complex, a multiprotein complex that acts as a negative regulator of the canonical mTORC1 complex, an evolutionarily conserved central nutrient sensor that stimulates anabolic reactions and macromolecule biosynthesis to promote cellular biomass generation and growth. The TSC-TBC complex acts as a GTPase-activating protein (GAP) for the small GTPase RHEB, a direct activator of the protein kinase activity of mTORC1. In absence of nutrients, the TSC-TBC complex inhibits mTORC1, thereby preventing phosphorylation of ribosomal protein S6 kinase (RPS6KB1 and RPS6KB2) and EIF4EBP1 (4E-BP1) by the mTORC1 signaling. The TSC-TBC complex is inactivated in response to nutrients, relieving inhibition of mTORC1.</text>
</comment>
<dbReference type="GeneID" id="136807091"/>